<dbReference type="Proteomes" id="UP001151760">
    <property type="component" value="Unassembled WGS sequence"/>
</dbReference>
<dbReference type="EMBL" id="BQNB010012799">
    <property type="protein sequence ID" value="GJT08043.1"/>
    <property type="molecule type" value="Genomic_DNA"/>
</dbReference>
<gene>
    <name evidence="2" type="ORF">Tco_0842505</name>
</gene>
<protein>
    <submittedName>
        <fullName evidence="2">Uncharacterized protein</fullName>
    </submittedName>
</protein>
<evidence type="ECO:0000313" key="3">
    <source>
        <dbReference type="Proteomes" id="UP001151760"/>
    </source>
</evidence>
<sequence length="151" mass="17079">MWAESLRVYVNMWQATGINHFSMRITPLKSPEEDNPRSSKQKGVRNHAESCKGSCRVLGMQAIYGSAYMPMVYTLLEGDIRRCPQQGDYQSGSGKGNSELVHGQGYTNDESWGLTWHRNINAAVVYKLLLLLRVNAMYKVSTAEKVYTAKR</sequence>
<name>A0ABQ5B3B1_9ASTR</name>
<feature type="region of interest" description="Disordered" evidence="1">
    <location>
        <begin position="27"/>
        <end position="47"/>
    </location>
</feature>
<evidence type="ECO:0000256" key="1">
    <source>
        <dbReference type="SAM" id="MobiDB-lite"/>
    </source>
</evidence>
<organism evidence="2 3">
    <name type="scientific">Tanacetum coccineum</name>
    <dbReference type="NCBI Taxonomy" id="301880"/>
    <lineage>
        <taxon>Eukaryota</taxon>
        <taxon>Viridiplantae</taxon>
        <taxon>Streptophyta</taxon>
        <taxon>Embryophyta</taxon>
        <taxon>Tracheophyta</taxon>
        <taxon>Spermatophyta</taxon>
        <taxon>Magnoliopsida</taxon>
        <taxon>eudicotyledons</taxon>
        <taxon>Gunneridae</taxon>
        <taxon>Pentapetalae</taxon>
        <taxon>asterids</taxon>
        <taxon>campanulids</taxon>
        <taxon>Asterales</taxon>
        <taxon>Asteraceae</taxon>
        <taxon>Asteroideae</taxon>
        <taxon>Anthemideae</taxon>
        <taxon>Anthemidinae</taxon>
        <taxon>Tanacetum</taxon>
    </lineage>
</organism>
<reference evidence="2" key="2">
    <citation type="submission" date="2022-01" db="EMBL/GenBank/DDBJ databases">
        <authorList>
            <person name="Yamashiro T."/>
            <person name="Shiraishi A."/>
            <person name="Satake H."/>
            <person name="Nakayama K."/>
        </authorList>
    </citation>
    <scope>NUCLEOTIDE SEQUENCE</scope>
</reference>
<accession>A0ABQ5B3B1</accession>
<keyword evidence="3" id="KW-1185">Reference proteome</keyword>
<comment type="caution">
    <text evidence="2">The sequence shown here is derived from an EMBL/GenBank/DDBJ whole genome shotgun (WGS) entry which is preliminary data.</text>
</comment>
<proteinExistence type="predicted"/>
<evidence type="ECO:0000313" key="2">
    <source>
        <dbReference type="EMBL" id="GJT08043.1"/>
    </source>
</evidence>
<reference evidence="2" key="1">
    <citation type="journal article" date="2022" name="Int. J. Mol. Sci.">
        <title>Draft Genome of Tanacetum Coccineum: Genomic Comparison of Closely Related Tanacetum-Family Plants.</title>
        <authorList>
            <person name="Yamashiro T."/>
            <person name="Shiraishi A."/>
            <person name="Nakayama K."/>
            <person name="Satake H."/>
        </authorList>
    </citation>
    <scope>NUCLEOTIDE SEQUENCE</scope>
</reference>